<dbReference type="SUPFAM" id="SSF52833">
    <property type="entry name" value="Thioredoxin-like"/>
    <property type="match status" value="1"/>
</dbReference>
<sequence length="242" mass="27550">MTYESQISFTLDTICPWTYLAKKRLDEALRRFRQSDDANGTTFVVKYFPYQLNPDASKDGEDKYAWYKKSRYADSEEKMKMYITLMTAYGKSAGINFKFGGTVSNTLDAHRVIQHFQEEKGPEVADKIINCRPALDEMLTTNLSPALYSQYFENERDPASTETLLQATADAGISESEAKAVVEDKNDGLRDVKMLIREQATNGVDSVPYVTLEGKRRDFTLVGAKEVEEYEKVLHQVVKESK</sequence>
<dbReference type="STRING" id="1016849.A0A0D1X7K2"/>
<dbReference type="Proteomes" id="UP000053599">
    <property type="component" value="Unassembled WGS sequence"/>
</dbReference>
<dbReference type="InterPro" id="IPR036249">
    <property type="entry name" value="Thioredoxin-like_sf"/>
</dbReference>
<name>A0A0D1X7K2_9EURO</name>
<proteinExistence type="predicted"/>
<accession>A0A0D1X7K2</accession>
<evidence type="ECO:0000313" key="2">
    <source>
        <dbReference type="EMBL" id="KIV83816.1"/>
    </source>
</evidence>
<dbReference type="OrthoDB" id="1930760at2759"/>
<dbReference type="PANTHER" id="PTHR13887">
    <property type="entry name" value="GLUTATHIONE S-TRANSFERASE KAPPA"/>
    <property type="match status" value="1"/>
</dbReference>
<dbReference type="InterPro" id="IPR001853">
    <property type="entry name" value="DSBA-like_thioredoxin_dom"/>
</dbReference>
<evidence type="ECO:0000259" key="1">
    <source>
        <dbReference type="Pfam" id="PF01323"/>
    </source>
</evidence>
<dbReference type="EMBL" id="KN846952">
    <property type="protein sequence ID" value="KIV83816.1"/>
    <property type="molecule type" value="Genomic_DNA"/>
</dbReference>
<gene>
    <name evidence="2" type="ORF">PV11_05810</name>
</gene>
<protein>
    <recommendedName>
        <fullName evidence="1">DSBA-like thioredoxin domain-containing protein</fullName>
    </recommendedName>
</protein>
<evidence type="ECO:0000313" key="3">
    <source>
        <dbReference type="Proteomes" id="UP000053599"/>
    </source>
</evidence>
<dbReference type="CDD" id="cd03024">
    <property type="entry name" value="DsbA_FrnE"/>
    <property type="match status" value="1"/>
</dbReference>
<dbReference type="Gene3D" id="3.40.30.10">
    <property type="entry name" value="Glutaredoxin"/>
    <property type="match status" value="1"/>
</dbReference>
<dbReference type="PANTHER" id="PTHR13887:SF52">
    <property type="entry name" value="DSBA-LIKE THIOREDOXIN DOMAIN-CONTAINING PROTEIN"/>
    <property type="match status" value="1"/>
</dbReference>
<reference evidence="2 3" key="1">
    <citation type="submission" date="2015-01" db="EMBL/GenBank/DDBJ databases">
        <title>The Genome Sequence of Exophiala sideris CBS121828.</title>
        <authorList>
            <consortium name="The Broad Institute Genomics Platform"/>
            <person name="Cuomo C."/>
            <person name="de Hoog S."/>
            <person name="Gorbushina A."/>
            <person name="Stielow B."/>
            <person name="Teixiera M."/>
            <person name="Abouelleil A."/>
            <person name="Chapman S.B."/>
            <person name="Priest M."/>
            <person name="Young S.K."/>
            <person name="Wortman J."/>
            <person name="Nusbaum C."/>
            <person name="Birren B."/>
        </authorList>
    </citation>
    <scope>NUCLEOTIDE SEQUENCE [LARGE SCALE GENOMIC DNA]</scope>
    <source>
        <strain evidence="2 3">CBS 121828</strain>
    </source>
</reference>
<dbReference type="Pfam" id="PF01323">
    <property type="entry name" value="DSBA"/>
    <property type="match status" value="1"/>
</dbReference>
<dbReference type="AlphaFoldDB" id="A0A0D1X7K2"/>
<feature type="domain" description="DSBA-like thioredoxin" evidence="1">
    <location>
        <begin position="7"/>
        <end position="234"/>
    </location>
</feature>
<organism evidence="2 3">
    <name type="scientific">Exophiala sideris</name>
    <dbReference type="NCBI Taxonomy" id="1016849"/>
    <lineage>
        <taxon>Eukaryota</taxon>
        <taxon>Fungi</taxon>
        <taxon>Dikarya</taxon>
        <taxon>Ascomycota</taxon>
        <taxon>Pezizomycotina</taxon>
        <taxon>Eurotiomycetes</taxon>
        <taxon>Chaetothyriomycetidae</taxon>
        <taxon>Chaetothyriales</taxon>
        <taxon>Herpotrichiellaceae</taxon>
        <taxon>Exophiala</taxon>
    </lineage>
</organism>
<dbReference type="GO" id="GO:0016491">
    <property type="term" value="F:oxidoreductase activity"/>
    <property type="evidence" value="ECO:0007669"/>
    <property type="project" value="InterPro"/>
</dbReference>